<dbReference type="InterPro" id="IPR027806">
    <property type="entry name" value="HARBI1_dom"/>
</dbReference>
<name>A0A7X9S2A5_9BACT</name>
<gene>
    <name evidence="4" type="ORF">HHU12_34345</name>
</gene>
<feature type="domain" description="DDE Tnp4" evidence="3">
    <location>
        <begin position="66"/>
        <end position="210"/>
    </location>
</feature>
<organism evidence="4 5">
    <name type="scientific">Flammeovirga aprica JL-4</name>
    <dbReference type="NCBI Taxonomy" id="694437"/>
    <lineage>
        <taxon>Bacteria</taxon>
        <taxon>Pseudomonadati</taxon>
        <taxon>Bacteroidota</taxon>
        <taxon>Cytophagia</taxon>
        <taxon>Cytophagales</taxon>
        <taxon>Flammeovirgaceae</taxon>
        <taxon>Flammeovirga</taxon>
    </lineage>
</organism>
<evidence type="ECO:0000259" key="3">
    <source>
        <dbReference type="Pfam" id="PF13359"/>
    </source>
</evidence>
<dbReference type="AlphaFoldDB" id="A0A7X9S2A5"/>
<dbReference type="Pfam" id="PF13359">
    <property type="entry name" value="DDE_Tnp_4"/>
    <property type="match status" value="1"/>
</dbReference>
<accession>A0A7X9S2A5</accession>
<feature type="non-terminal residue" evidence="4">
    <location>
        <position position="231"/>
    </location>
</feature>
<evidence type="ECO:0000256" key="1">
    <source>
        <dbReference type="ARBA" id="ARBA00001968"/>
    </source>
</evidence>
<sequence>ILYKLKTGVQWRLLPVSSLFSDVVLHYNSVFAHYRKWCKQNAWEDTWSKILMKYKDKLDLSSGDLDGSHTPVIRGGEEVEYQGRKKRKTTNSLYFTDRQGIIIAMSEPVAGNHNDLYKIENSMNTILQQVDNAGIRVDGLFMNADGGFDSIKLKSICSEKGMHLNVAQNKRNAKLEEDHLIDEELYKERYMIERTNAWLDSFRSVLNRFDTTISSWKGFNFLGIIVIGLKK</sequence>
<proteinExistence type="predicted"/>
<keyword evidence="2" id="KW-0479">Metal-binding</keyword>
<comment type="cofactor">
    <cofactor evidence="1">
        <name>a divalent metal cation</name>
        <dbReference type="ChEBI" id="CHEBI:60240"/>
    </cofactor>
</comment>
<reference evidence="4 5" key="1">
    <citation type="submission" date="2020-04" db="EMBL/GenBank/DDBJ databases">
        <title>Flammeovirga sp. SR4, a novel species isolated from seawater.</title>
        <authorList>
            <person name="Wang X."/>
        </authorList>
    </citation>
    <scope>NUCLEOTIDE SEQUENCE [LARGE SCALE GENOMIC DNA]</scope>
    <source>
        <strain evidence="4 5">ATCC 23126</strain>
    </source>
</reference>
<dbReference type="RefSeq" id="WP_169661205.1">
    <property type="nucleotide sequence ID" value="NZ_JABANE010000355.1"/>
</dbReference>
<dbReference type="PANTHER" id="PTHR30007">
    <property type="entry name" value="PHP DOMAIN PROTEIN"/>
    <property type="match status" value="1"/>
</dbReference>
<protein>
    <submittedName>
        <fullName evidence="4">Transposase</fullName>
    </submittedName>
</protein>
<dbReference type="Proteomes" id="UP000576082">
    <property type="component" value="Unassembled WGS sequence"/>
</dbReference>
<evidence type="ECO:0000313" key="5">
    <source>
        <dbReference type="Proteomes" id="UP000576082"/>
    </source>
</evidence>
<comment type="caution">
    <text evidence="4">The sequence shown here is derived from an EMBL/GenBank/DDBJ whole genome shotgun (WGS) entry which is preliminary data.</text>
</comment>
<evidence type="ECO:0000313" key="4">
    <source>
        <dbReference type="EMBL" id="NME73080.1"/>
    </source>
</evidence>
<dbReference type="EMBL" id="JABANE010000355">
    <property type="protein sequence ID" value="NME73080.1"/>
    <property type="molecule type" value="Genomic_DNA"/>
</dbReference>
<dbReference type="GO" id="GO:0046872">
    <property type="term" value="F:metal ion binding"/>
    <property type="evidence" value="ECO:0007669"/>
    <property type="project" value="UniProtKB-KW"/>
</dbReference>
<feature type="non-terminal residue" evidence="4">
    <location>
        <position position="1"/>
    </location>
</feature>
<evidence type="ECO:0000256" key="2">
    <source>
        <dbReference type="ARBA" id="ARBA00022723"/>
    </source>
</evidence>
<keyword evidence="5" id="KW-1185">Reference proteome</keyword>